<dbReference type="GO" id="GO:0046872">
    <property type="term" value="F:metal ion binding"/>
    <property type="evidence" value="ECO:0007669"/>
    <property type="project" value="UniProtKB-KW"/>
</dbReference>
<accession>A0A2S9K5C2</accession>
<dbReference type="EMBL" id="PVLQ01000027">
    <property type="protein sequence ID" value="PRD65640.1"/>
    <property type="molecule type" value="Genomic_DNA"/>
</dbReference>
<keyword evidence="7" id="KW-1185">Reference proteome</keyword>
<evidence type="ECO:0000256" key="4">
    <source>
        <dbReference type="ARBA" id="ARBA00023014"/>
    </source>
</evidence>
<dbReference type="SUPFAM" id="SSF54862">
    <property type="entry name" value="4Fe-4S ferredoxins"/>
    <property type="match status" value="1"/>
</dbReference>
<dbReference type="AlphaFoldDB" id="A0A2S9K5C2"/>
<evidence type="ECO:0000256" key="1">
    <source>
        <dbReference type="ARBA" id="ARBA00022485"/>
    </source>
</evidence>
<dbReference type="Gene3D" id="3.30.70.20">
    <property type="match status" value="2"/>
</dbReference>
<dbReference type="OrthoDB" id="9781785at2"/>
<evidence type="ECO:0000256" key="3">
    <source>
        <dbReference type="ARBA" id="ARBA00023004"/>
    </source>
</evidence>
<feature type="domain" description="4Fe-4S ferredoxin-type" evidence="5">
    <location>
        <begin position="46"/>
        <end position="75"/>
    </location>
</feature>
<sequence length="78" mass="8499">MPGDTPSQRGQRLPAIDLKRCTGCGWCVAACPLDLLSLERSGWKKHSSLHDAHLCTGCAYCAIRCPFGVITMQEPPLE</sequence>
<evidence type="ECO:0000313" key="6">
    <source>
        <dbReference type="EMBL" id="PRD65640.1"/>
    </source>
</evidence>
<organism evidence="6 7">
    <name type="scientific">Malikia granosa</name>
    <dbReference type="NCBI Taxonomy" id="263067"/>
    <lineage>
        <taxon>Bacteria</taxon>
        <taxon>Pseudomonadati</taxon>
        <taxon>Pseudomonadota</taxon>
        <taxon>Betaproteobacteria</taxon>
        <taxon>Burkholderiales</taxon>
        <taxon>Comamonadaceae</taxon>
        <taxon>Malikia</taxon>
    </lineage>
</organism>
<dbReference type="PANTHER" id="PTHR43687">
    <property type="entry name" value="ADENYLYLSULFATE REDUCTASE, BETA SUBUNIT"/>
    <property type="match status" value="1"/>
</dbReference>
<reference evidence="6 7" key="1">
    <citation type="submission" date="2018-03" db="EMBL/GenBank/DDBJ databases">
        <title>Comparative genomics illustrates the genes involved in a hyperalkaliphilic mechanisms of Serpentinomonas isolated from highly-alkaline calcium-rich serpentinized springs.</title>
        <authorList>
            <person name="Suzuki S."/>
            <person name="Ishii S."/>
            <person name="Walworth N."/>
            <person name="Bird L."/>
            <person name="Kuenen J.G."/>
            <person name="Nealson K.H."/>
        </authorList>
    </citation>
    <scope>NUCLEOTIDE SEQUENCE [LARGE SCALE GENOMIC DNA]</scope>
    <source>
        <strain evidence="6 7">P1</strain>
    </source>
</reference>
<dbReference type="PROSITE" id="PS51379">
    <property type="entry name" value="4FE4S_FER_2"/>
    <property type="match status" value="2"/>
</dbReference>
<keyword evidence="3" id="KW-0408">Iron</keyword>
<feature type="domain" description="4Fe-4S ferredoxin-type" evidence="5">
    <location>
        <begin position="12"/>
        <end position="41"/>
    </location>
</feature>
<dbReference type="RefSeq" id="WP_105748166.1">
    <property type="nucleotide sequence ID" value="NZ_PVLQ01000027.1"/>
</dbReference>
<name>A0A2S9K5C2_9BURK</name>
<dbReference type="PANTHER" id="PTHR43687:SF1">
    <property type="entry name" value="FERREDOXIN III"/>
    <property type="match status" value="1"/>
</dbReference>
<dbReference type="Pfam" id="PF14697">
    <property type="entry name" value="Fer4_21"/>
    <property type="match status" value="1"/>
</dbReference>
<evidence type="ECO:0000313" key="7">
    <source>
        <dbReference type="Proteomes" id="UP000238589"/>
    </source>
</evidence>
<gene>
    <name evidence="6" type="ORF">C6P64_08710</name>
</gene>
<keyword evidence="4" id="KW-0411">Iron-sulfur</keyword>
<dbReference type="InterPro" id="IPR017896">
    <property type="entry name" value="4Fe4S_Fe-S-bd"/>
</dbReference>
<evidence type="ECO:0000259" key="5">
    <source>
        <dbReference type="PROSITE" id="PS51379"/>
    </source>
</evidence>
<keyword evidence="2" id="KW-0479">Metal-binding</keyword>
<protein>
    <submittedName>
        <fullName evidence="6">4Fe-4S ferredoxin</fullName>
    </submittedName>
</protein>
<evidence type="ECO:0000256" key="2">
    <source>
        <dbReference type="ARBA" id="ARBA00022723"/>
    </source>
</evidence>
<dbReference type="GO" id="GO:0051539">
    <property type="term" value="F:4 iron, 4 sulfur cluster binding"/>
    <property type="evidence" value="ECO:0007669"/>
    <property type="project" value="UniProtKB-KW"/>
</dbReference>
<dbReference type="PROSITE" id="PS00198">
    <property type="entry name" value="4FE4S_FER_1"/>
    <property type="match status" value="1"/>
</dbReference>
<comment type="caution">
    <text evidence="6">The sequence shown here is derived from an EMBL/GenBank/DDBJ whole genome shotgun (WGS) entry which is preliminary data.</text>
</comment>
<dbReference type="InterPro" id="IPR017900">
    <property type="entry name" value="4Fe4S_Fe_S_CS"/>
</dbReference>
<dbReference type="InterPro" id="IPR050572">
    <property type="entry name" value="Fe-S_Ferredoxin"/>
</dbReference>
<keyword evidence="1" id="KW-0004">4Fe-4S</keyword>
<dbReference type="Proteomes" id="UP000238589">
    <property type="component" value="Unassembled WGS sequence"/>
</dbReference>
<proteinExistence type="predicted"/>